<dbReference type="InterPro" id="IPR001757">
    <property type="entry name" value="P_typ_ATPase"/>
</dbReference>
<dbReference type="InterPro" id="IPR008250">
    <property type="entry name" value="ATPase_P-typ_transduc_dom_A_sf"/>
</dbReference>
<dbReference type="AlphaFoldDB" id="A0A847HBI1"/>
<evidence type="ECO:0000256" key="8">
    <source>
        <dbReference type="ARBA" id="ARBA00023136"/>
    </source>
</evidence>
<dbReference type="SUPFAM" id="SSF81665">
    <property type="entry name" value="Calcium ATPase, transmembrane domain M"/>
    <property type="match status" value="1"/>
</dbReference>
<dbReference type="InterPro" id="IPR059000">
    <property type="entry name" value="ATPase_P-type_domA"/>
</dbReference>
<organism evidence="13 14">
    <name type="scientific">Corynebacterium marinum</name>
    <dbReference type="NCBI Taxonomy" id="349751"/>
    <lineage>
        <taxon>Bacteria</taxon>
        <taxon>Bacillati</taxon>
        <taxon>Actinomycetota</taxon>
        <taxon>Actinomycetes</taxon>
        <taxon>Mycobacteriales</taxon>
        <taxon>Corynebacteriaceae</taxon>
        <taxon>Corynebacterium</taxon>
    </lineage>
</organism>
<dbReference type="GO" id="GO:0005886">
    <property type="term" value="C:plasma membrane"/>
    <property type="evidence" value="ECO:0007669"/>
    <property type="project" value="UniProtKB-SubCell"/>
</dbReference>
<feature type="transmembrane region" description="Helical" evidence="11">
    <location>
        <begin position="42"/>
        <end position="63"/>
    </location>
</feature>
<dbReference type="SUPFAM" id="SSF81653">
    <property type="entry name" value="Calcium ATPase, transduction domain A"/>
    <property type="match status" value="1"/>
</dbReference>
<dbReference type="InterPro" id="IPR023299">
    <property type="entry name" value="ATPase_P-typ_cyto_dom_N"/>
</dbReference>
<keyword evidence="6" id="KW-0067">ATP-binding</keyword>
<dbReference type="PRINTS" id="PR00119">
    <property type="entry name" value="CATATPASE"/>
</dbReference>
<comment type="subcellular location">
    <subcellularLocation>
        <location evidence="1">Cell membrane</location>
        <topology evidence="1">Multi-pass membrane protein</topology>
    </subcellularLocation>
</comment>
<keyword evidence="4 11" id="KW-0812">Transmembrane</keyword>
<feature type="transmembrane region" description="Helical" evidence="11">
    <location>
        <begin position="831"/>
        <end position="852"/>
    </location>
</feature>
<feature type="transmembrane region" description="Helical" evidence="11">
    <location>
        <begin position="798"/>
        <end position="819"/>
    </location>
</feature>
<feature type="region of interest" description="Disordered" evidence="10">
    <location>
        <begin position="856"/>
        <end position="880"/>
    </location>
</feature>
<evidence type="ECO:0000256" key="10">
    <source>
        <dbReference type="SAM" id="MobiDB-lite"/>
    </source>
</evidence>
<comment type="similarity">
    <text evidence="2">Belongs to the cation transport ATPase (P-type) (TC 3.A.3) family. Type IIA subfamily.</text>
</comment>
<dbReference type="InterPro" id="IPR023214">
    <property type="entry name" value="HAD_sf"/>
</dbReference>
<dbReference type="Gene3D" id="1.20.1110.10">
    <property type="entry name" value="Calcium-transporting ATPase, transmembrane domain"/>
    <property type="match status" value="1"/>
</dbReference>
<dbReference type="Pfam" id="PF00689">
    <property type="entry name" value="Cation_ATPase_C"/>
    <property type="match status" value="1"/>
</dbReference>
<dbReference type="InterPro" id="IPR036412">
    <property type="entry name" value="HAD-like_sf"/>
</dbReference>
<feature type="transmembrane region" description="Helical" evidence="11">
    <location>
        <begin position="222"/>
        <end position="241"/>
    </location>
</feature>
<comment type="catalytic activity">
    <reaction evidence="9">
        <text>ATP + H2O = ADP + phosphate + H(+)</text>
        <dbReference type="Rhea" id="RHEA:13065"/>
        <dbReference type="ChEBI" id="CHEBI:15377"/>
        <dbReference type="ChEBI" id="CHEBI:15378"/>
        <dbReference type="ChEBI" id="CHEBI:30616"/>
        <dbReference type="ChEBI" id="CHEBI:43474"/>
        <dbReference type="ChEBI" id="CHEBI:456216"/>
    </reaction>
</comment>
<dbReference type="GO" id="GO:0005524">
    <property type="term" value="F:ATP binding"/>
    <property type="evidence" value="ECO:0007669"/>
    <property type="project" value="UniProtKB-KW"/>
</dbReference>
<dbReference type="Gene3D" id="3.40.50.1000">
    <property type="entry name" value="HAD superfamily/HAD-like"/>
    <property type="match status" value="1"/>
</dbReference>
<proteinExistence type="inferred from homology"/>
<evidence type="ECO:0000256" key="4">
    <source>
        <dbReference type="ARBA" id="ARBA00022692"/>
    </source>
</evidence>
<name>A0A847HBI1_9CORY</name>
<dbReference type="PANTHER" id="PTHR43294">
    <property type="entry name" value="SODIUM/POTASSIUM-TRANSPORTING ATPASE SUBUNIT ALPHA"/>
    <property type="match status" value="1"/>
</dbReference>
<dbReference type="InterPro" id="IPR023298">
    <property type="entry name" value="ATPase_P-typ_TM_dom_sf"/>
</dbReference>
<dbReference type="NCBIfam" id="TIGR01494">
    <property type="entry name" value="ATPase_P-type"/>
    <property type="match status" value="2"/>
</dbReference>
<keyword evidence="5" id="KW-0547">Nucleotide-binding</keyword>
<evidence type="ECO:0000313" key="13">
    <source>
        <dbReference type="EMBL" id="NLF91292.1"/>
    </source>
</evidence>
<dbReference type="Gene3D" id="2.70.150.10">
    <property type="entry name" value="Calcium-transporting ATPase, cytoplasmic transduction domain A"/>
    <property type="match status" value="1"/>
</dbReference>
<dbReference type="InterPro" id="IPR004014">
    <property type="entry name" value="ATPase_P-typ_cation-transptr_N"/>
</dbReference>
<dbReference type="EMBL" id="JAAYYP010000287">
    <property type="protein sequence ID" value="NLF91292.1"/>
    <property type="molecule type" value="Genomic_DNA"/>
</dbReference>
<evidence type="ECO:0000259" key="12">
    <source>
        <dbReference type="SMART" id="SM00831"/>
    </source>
</evidence>
<evidence type="ECO:0000313" key="14">
    <source>
        <dbReference type="Proteomes" id="UP000523614"/>
    </source>
</evidence>
<dbReference type="Pfam" id="PF00122">
    <property type="entry name" value="E1-E2_ATPase"/>
    <property type="match status" value="1"/>
</dbReference>
<feature type="transmembrane region" description="Helical" evidence="11">
    <location>
        <begin position="69"/>
        <end position="86"/>
    </location>
</feature>
<dbReference type="PRINTS" id="PR00120">
    <property type="entry name" value="HATPASE"/>
</dbReference>
<evidence type="ECO:0000256" key="5">
    <source>
        <dbReference type="ARBA" id="ARBA00022741"/>
    </source>
</evidence>
<dbReference type="Proteomes" id="UP000523614">
    <property type="component" value="Unassembled WGS sequence"/>
</dbReference>
<reference evidence="13 14" key="1">
    <citation type="journal article" date="2020" name="Biotechnol. Biofuels">
        <title>New insights from the biogas microbiome by comprehensive genome-resolved metagenomics of nearly 1600 species originating from multiple anaerobic digesters.</title>
        <authorList>
            <person name="Campanaro S."/>
            <person name="Treu L."/>
            <person name="Rodriguez-R L.M."/>
            <person name="Kovalovszki A."/>
            <person name="Ziels R.M."/>
            <person name="Maus I."/>
            <person name="Zhu X."/>
            <person name="Kougias P.G."/>
            <person name="Basile A."/>
            <person name="Luo G."/>
            <person name="Schluter A."/>
            <person name="Konstantinidis K.T."/>
            <person name="Angelidaki I."/>
        </authorList>
    </citation>
    <scope>NUCLEOTIDE SEQUENCE [LARGE SCALE GENOMIC DNA]</scope>
    <source>
        <strain evidence="13">AS06rmzACSIP_235</strain>
    </source>
</reference>
<dbReference type="SUPFAM" id="SSF81660">
    <property type="entry name" value="Metal cation-transporting ATPase, ATP-binding domain N"/>
    <property type="match status" value="1"/>
</dbReference>
<evidence type="ECO:0000256" key="2">
    <source>
        <dbReference type="ARBA" id="ARBA00005675"/>
    </source>
</evidence>
<feature type="compositionally biased region" description="Low complexity" evidence="10">
    <location>
        <begin position="862"/>
        <end position="871"/>
    </location>
</feature>
<evidence type="ECO:0000256" key="3">
    <source>
        <dbReference type="ARBA" id="ARBA00022475"/>
    </source>
</evidence>
<dbReference type="InterPro" id="IPR006068">
    <property type="entry name" value="ATPase_P-typ_cation-transptr_C"/>
</dbReference>
<evidence type="ECO:0000256" key="9">
    <source>
        <dbReference type="ARBA" id="ARBA00049360"/>
    </source>
</evidence>
<feature type="domain" description="Cation-transporting P-type ATPase N-terminal" evidence="12">
    <location>
        <begin position="2"/>
        <end position="66"/>
    </location>
</feature>
<gene>
    <name evidence="13" type="ORF">GX570_08115</name>
</gene>
<comment type="caution">
    <text evidence="13">The sequence shown here is derived from an EMBL/GenBank/DDBJ whole genome shotgun (WGS) entry which is preliminary data.</text>
</comment>
<feature type="transmembrane region" description="Helical" evidence="11">
    <location>
        <begin position="716"/>
        <end position="744"/>
    </location>
</feature>
<evidence type="ECO:0000256" key="11">
    <source>
        <dbReference type="SAM" id="Phobius"/>
    </source>
</evidence>
<feature type="transmembrane region" description="Helical" evidence="11">
    <location>
        <begin position="756"/>
        <end position="778"/>
    </location>
</feature>
<keyword evidence="7 11" id="KW-1133">Transmembrane helix</keyword>
<dbReference type="InterPro" id="IPR050510">
    <property type="entry name" value="Cation_transp_ATPase_P-type"/>
</dbReference>
<feature type="transmembrane region" description="Helical" evidence="11">
    <location>
        <begin position="247"/>
        <end position="273"/>
    </location>
</feature>
<accession>A0A847HBI1</accession>
<dbReference type="Gene3D" id="3.40.1110.10">
    <property type="entry name" value="Calcium-transporting ATPase, cytoplasmic domain N"/>
    <property type="match status" value="1"/>
</dbReference>
<dbReference type="PANTHER" id="PTHR43294:SF21">
    <property type="entry name" value="CATION TRANSPORTING ATPASE"/>
    <property type="match status" value="1"/>
</dbReference>
<dbReference type="GO" id="GO:0016887">
    <property type="term" value="F:ATP hydrolysis activity"/>
    <property type="evidence" value="ECO:0007669"/>
    <property type="project" value="InterPro"/>
</dbReference>
<keyword evidence="3" id="KW-1003">Cell membrane</keyword>
<sequence>MDTTARPVGHPGLTTAEAERRLAEAGPNELPAVRRVPVWRRFLSQFTSFFALLLWGAGVLALIARIPELAVAVSAVVVINGLFAFAQEERATQAAAKLRGLLPTQVNVVRDGAPAKVAAADVVPGDVVVLTAGDRLPADVEFLSTDTCTADESMLSGESVPLPKEAGDTGFGGTFLANGTAEALVTATGRNTRLAEIASLTAHVVPPPTPLQRELRRVVRTISSVALGFGVAFCVISILVGTPLQNALLFAIGVAVAMIPEGLLPTVTLSLAVGAQRMADRNALVRNLQAVETLGSATFICTDKTGMLTQNRMNVVEVWTPAGAVTVDGEGYSPVAEIAGPPAATGPARRLAWAARTASRGRIRRGAEDWVAEGDPMEAALDALAHRLAEEDGPPDPEPDARFAFDPARRRESVVVGDELLVKGAPESVLPLCTNTGDAGRAAAELAGMAGRGLRVLAVASRALPPGRPASRGEFERELTLEGLVGMQDPPRQNVPEALRQARQAGIKVAMVTGDHPATAAAVARQIGLAPGEPVVVEGPDLPEDEAELGELLDRDGVVVSRVSPEQKLAIARALQRRGHVLAMTGDGVNDGPALSEADIGVAMGMTGTDVAREAADLVLLDDNFATIIIAVEQGRATYTNIRRFLTYHLTSNVSELVPFVVWILSGGSFPLALGVLQILALDIGTDLLPALALGGEKPSPDVLRKPPEKRHLMDGALLARVFLVLGPVQAAFAMGIFTLVLWGSGWAWGAQPSPGLLAAASGAAFSTVVVGQMANAVACRSATLPAWRINWFSNRMLGAAVVVEAVLLLFFLFFTPLAGVLGHAPPPLEGVLVALLVIPTLLAVDGLHKFLRHRGRDTRSRTGSRSSGDTPPLEPEREK</sequence>
<evidence type="ECO:0000256" key="7">
    <source>
        <dbReference type="ARBA" id="ARBA00022989"/>
    </source>
</evidence>
<dbReference type="SUPFAM" id="SSF56784">
    <property type="entry name" value="HAD-like"/>
    <property type="match status" value="1"/>
</dbReference>
<evidence type="ECO:0000256" key="1">
    <source>
        <dbReference type="ARBA" id="ARBA00004651"/>
    </source>
</evidence>
<dbReference type="Pfam" id="PF00702">
    <property type="entry name" value="Hydrolase"/>
    <property type="match status" value="1"/>
</dbReference>
<evidence type="ECO:0000256" key="6">
    <source>
        <dbReference type="ARBA" id="ARBA00022840"/>
    </source>
</evidence>
<dbReference type="SMART" id="SM00831">
    <property type="entry name" value="Cation_ATPase_N"/>
    <property type="match status" value="1"/>
</dbReference>
<dbReference type="Pfam" id="PF00690">
    <property type="entry name" value="Cation_ATPase_N"/>
    <property type="match status" value="1"/>
</dbReference>
<protein>
    <submittedName>
        <fullName evidence="13">Cation-transporting P-type ATPase</fullName>
    </submittedName>
</protein>
<keyword evidence="8 11" id="KW-0472">Membrane</keyword>